<evidence type="ECO:0000313" key="2">
    <source>
        <dbReference type="EMBL" id="CCC72051.1"/>
    </source>
</evidence>
<dbReference type="Proteomes" id="UP000001640">
    <property type="component" value="Chromosome 10"/>
</dbReference>
<dbReference type="RefSeq" id="XP_003678390.1">
    <property type="nucleotide sequence ID" value="XM_003678342.1"/>
</dbReference>
<evidence type="ECO:0000256" key="1">
    <source>
        <dbReference type="SAM" id="MobiDB-lite"/>
    </source>
</evidence>
<dbReference type="InParanoid" id="G0VKL4"/>
<sequence>MRKTPSVLTVCAVFSRSGHGCHWQQTSAHRAKRACNEREQRPHGFPDWATPQMPHAPPAAFSGLSARHVHRASALMDPHSFNFPDRVTDLRFAPFQHVKADAWGGVLAVHTRLVWAHFPALIVAHSHIYIYSLSVCLMCVCAPSHCSPLTLQLPLIVALHPPIQTIRAEVPHTEMMLLDRFQNKFHHHHHSHKKTGSTSTSTSNITPSSSMDLQKDIPMSDDTENGELSPISPQPRTKSQSLLQSPEYNYSSTEPNPETNSFSFEYNSTDPRMRTPVMTPVGTAIPYSQQQQQSTFLPPYIANRARQNSNVSLASSISEYPNSLRQQVATTTAINNATFTEPFMALLLEVYQSICSDPTMTPFDSFNPPSGILNKVAKISIEQAEFKNLDIGHEKNSWLLTTVRHRLLQEVRKEGYLSRNASLSSLQPPIFNNNEFLSLDLQQQDTSISSTSTNFMSLKRIGSNNNNNTGTGTGLSRPNTPQLLMAYQQQLQQIPLTLERTRSNNSRDFNNNLINLPEPNFGISLGINSLSLNQNFVARQCNNNSNSRISSPLPSNNNTSTNYNNNNNNANGLWNQDLPKRDRLKR</sequence>
<feature type="compositionally biased region" description="Low complexity" evidence="1">
    <location>
        <begin position="196"/>
        <end position="210"/>
    </location>
</feature>
<name>G0VKL4_NAUCA</name>
<dbReference type="KEGG" id="ncs:NCAS_0J00720"/>
<dbReference type="HOGENOM" id="CLU_465463_0_0_1"/>
<dbReference type="EMBL" id="HE576761">
    <property type="protein sequence ID" value="CCC72051.1"/>
    <property type="molecule type" value="Genomic_DNA"/>
</dbReference>
<dbReference type="eggNOG" id="ENOG502S29D">
    <property type="taxonomic scope" value="Eukaryota"/>
</dbReference>
<dbReference type="AlphaFoldDB" id="G0VKL4"/>
<feature type="compositionally biased region" description="Polar residues" evidence="1">
    <location>
        <begin position="234"/>
        <end position="270"/>
    </location>
</feature>
<proteinExistence type="predicted"/>
<feature type="region of interest" description="Disordered" evidence="1">
    <location>
        <begin position="188"/>
        <end position="271"/>
    </location>
</feature>
<dbReference type="GeneID" id="96905749"/>
<feature type="compositionally biased region" description="Polar residues" evidence="1">
    <location>
        <begin position="543"/>
        <end position="554"/>
    </location>
</feature>
<evidence type="ECO:0008006" key="4">
    <source>
        <dbReference type="Google" id="ProtNLM"/>
    </source>
</evidence>
<evidence type="ECO:0000313" key="3">
    <source>
        <dbReference type="Proteomes" id="UP000001640"/>
    </source>
</evidence>
<protein>
    <recommendedName>
        <fullName evidence="4">YPL014W</fullName>
    </recommendedName>
</protein>
<gene>
    <name evidence="2" type="primary">NCAS0J00720</name>
    <name evidence="2" type="ordered locus">NCAS_0J00720</name>
</gene>
<accession>G0VKL4</accession>
<organism evidence="2 3">
    <name type="scientific">Naumovozyma castellii</name>
    <name type="common">Yeast</name>
    <name type="synonym">Saccharomyces castellii</name>
    <dbReference type="NCBI Taxonomy" id="27288"/>
    <lineage>
        <taxon>Eukaryota</taxon>
        <taxon>Fungi</taxon>
        <taxon>Dikarya</taxon>
        <taxon>Ascomycota</taxon>
        <taxon>Saccharomycotina</taxon>
        <taxon>Saccharomycetes</taxon>
        <taxon>Saccharomycetales</taxon>
        <taxon>Saccharomycetaceae</taxon>
        <taxon>Naumovozyma</taxon>
    </lineage>
</organism>
<keyword evidence="3" id="KW-1185">Reference proteome</keyword>
<dbReference type="OMA" id="MMLLDRF"/>
<reference evidence="2 3" key="1">
    <citation type="journal article" date="2011" name="Proc. Natl. Acad. Sci. U.S.A.">
        <title>Evolutionary erosion of yeast sex chromosomes by mating-type switching accidents.</title>
        <authorList>
            <person name="Gordon J.L."/>
            <person name="Armisen D."/>
            <person name="Proux-Wera E."/>
            <person name="Oheigeartaigh S.S."/>
            <person name="Byrne K.P."/>
            <person name="Wolfe K.H."/>
        </authorList>
    </citation>
    <scope>NUCLEOTIDE SEQUENCE [LARGE SCALE GENOMIC DNA]</scope>
    <source>
        <strain evidence="3">ATCC 76901 / BCRC 22586 / CBS 4309 / NBRC 1992 / NRRL Y-12630</strain>
    </source>
</reference>
<feature type="region of interest" description="Disordered" evidence="1">
    <location>
        <begin position="543"/>
        <end position="586"/>
    </location>
</feature>
<reference key="2">
    <citation type="submission" date="2011-08" db="EMBL/GenBank/DDBJ databases">
        <title>Genome sequence of Naumovozyma castellii.</title>
        <authorList>
            <person name="Gordon J.L."/>
            <person name="Armisen D."/>
            <person name="Proux-Wera E."/>
            <person name="OhEigeartaigh S.S."/>
            <person name="Byrne K.P."/>
            <person name="Wolfe K.H."/>
        </authorList>
    </citation>
    <scope>NUCLEOTIDE SEQUENCE</scope>
    <source>
        <strain>Type strain:CBS 4309</strain>
    </source>
</reference>
<feature type="compositionally biased region" description="Low complexity" evidence="1">
    <location>
        <begin position="555"/>
        <end position="571"/>
    </location>
</feature>
<dbReference type="OrthoDB" id="3979912at2759"/>